<dbReference type="Proteomes" id="UP001432027">
    <property type="component" value="Unassembled WGS sequence"/>
</dbReference>
<evidence type="ECO:0000313" key="7">
    <source>
        <dbReference type="Proteomes" id="UP001432027"/>
    </source>
</evidence>
<dbReference type="PROSITE" id="PS50089">
    <property type="entry name" value="ZF_RING_2"/>
    <property type="match status" value="1"/>
</dbReference>
<comment type="caution">
    <text evidence="6">The sequence shown here is derived from an EMBL/GenBank/DDBJ whole genome shotgun (WGS) entry which is preliminary data.</text>
</comment>
<dbReference type="GO" id="GO:0016567">
    <property type="term" value="P:protein ubiquitination"/>
    <property type="evidence" value="ECO:0007669"/>
    <property type="project" value="TreeGrafter"/>
</dbReference>
<dbReference type="SMART" id="SM00184">
    <property type="entry name" value="RING"/>
    <property type="match status" value="1"/>
</dbReference>
<feature type="non-terminal residue" evidence="6">
    <location>
        <position position="199"/>
    </location>
</feature>
<evidence type="ECO:0000256" key="3">
    <source>
        <dbReference type="ARBA" id="ARBA00022833"/>
    </source>
</evidence>
<evidence type="ECO:0000256" key="2">
    <source>
        <dbReference type="ARBA" id="ARBA00022771"/>
    </source>
</evidence>
<dbReference type="Pfam" id="PF13639">
    <property type="entry name" value="zf-RING_2"/>
    <property type="match status" value="1"/>
</dbReference>
<accession>A0AAV5T5B1</accession>
<dbReference type="GO" id="GO:0008270">
    <property type="term" value="F:zinc ion binding"/>
    <property type="evidence" value="ECO:0007669"/>
    <property type="project" value="UniProtKB-KW"/>
</dbReference>
<dbReference type="CDD" id="cd16448">
    <property type="entry name" value="RING-H2"/>
    <property type="match status" value="1"/>
</dbReference>
<sequence>VIDVAKKEEESKEVCSVCLEALYTKRVITFDPCKHIMHRTCGIRWLETRDFADKQCCPICRTKVDLLIDKTRRLNWNYLFLQKGWSDIVAFGPFGQPTKYGILNHSTVYFEGPLMSHLGSLITITKKTLRNVNRTLEEAKEARKRKIYISDIKGELEKLKRRSRILADMMRVWKRRGMRYEERKEVEVEWNYKREREAL</sequence>
<dbReference type="PANTHER" id="PTHR45969">
    <property type="entry name" value="RING ZINC FINGER PROTEIN-RELATED"/>
    <property type="match status" value="1"/>
</dbReference>
<dbReference type="PANTHER" id="PTHR45969:SF69">
    <property type="entry name" value="FINGER DOMAIN PROTEIN, PUTATIVE (AFU_ORTHOLOGUE AFUA_3G12190)-RELATED"/>
    <property type="match status" value="1"/>
</dbReference>
<feature type="domain" description="RING-type" evidence="5">
    <location>
        <begin position="15"/>
        <end position="61"/>
    </location>
</feature>
<evidence type="ECO:0000256" key="4">
    <source>
        <dbReference type="PROSITE-ProRule" id="PRU00175"/>
    </source>
</evidence>
<proteinExistence type="predicted"/>
<keyword evidence="3" id="KW-0862">Zinc</keyword>
<dbReference type="InterPro" id="IPR013083">
    <property type="entry name" value="Znf_RING/FYVE/PHD"/>
</dbReference>
<gene>
    <name evidence="6" type="ORF">PENTCL1PPCAC_9889</name>
</gene>
<dbReference type="InterPro" id="IPR001841">
    <property type="entry name" value="Znf_RING"/>
</dbReference>
<feature type="non-terminal residue" evidence="6">
    <location>
        <position position="1"/>
    </location>
</feature>
<reference evidence="6" key="1">
    <citation type="submission" date="2023-10" db="EMBL/GenBank/DDBJ databases">
        <title>Genome assembly of Pristionchus species.</title>
        <authorList>
            <person name="Yoshida K."/>
            <person name="Sommer R.J."/>
        </authorList>
    </citation>
    <scope>NUCLEOTIDE SEQUENCE</scope>
    <source>
        <strain evidence="6">RS0144</strain>
    </source>
</reference>
<dbReference type="SUPFAM" id="SSF57850">
    <property type="entry name" value="RING/U-box"/>
    <property type="match status" value="1"/>
</dbReference>
<evidence type="ECO:0000313" key="6">
    <source>
        <dbReference type="EMBL" id="GMS87714.1"/>
    </source>
</evidence>
<dbReference type="EMBL" id="BTSX01000003">
    <property type="protein sequence ID" value="GMS87714.1"/>
    <property type="molecule type" value="Genomic_DNA"/>
</dbReference>
<organism evidence="6 7">
    <name type="scientific">Pristionchus entomophagus</name>
    <dbReference type="NCBI Taxonomy" id="358040"/>
    <lineage>
        <taxon>Eukaryota</taxon>
        <taxon>Metazoa</taxon>
        <taxon>Ecdysozoa</taxon>
        <taxon>Nematoda</taxon>
        <taxon>Chromadorea</taxon>
        <taxon>Rhabditida</taxon>
        <taxon>Rhabditina</taxon>
        <taxon>Diplogasteromorpha</taxon>
        <taxon>Diplogasteroidea</taxon>
        <taxon>Neodiplogasteridae</taxon>
        <taxon>Pristionchus</taxon>
    </lineage>
</organism>
<name>A0AAV5T5B1_9BILA</name>
<keyword evidence="7" id="KW-1185">Reference proteome</keyword>
<keyword evidence="2 4" id="KW-0863">Zinc-finger</keyword>
<dbReference type="AlphaFoldDB" id="A0AAV5T5B1"/>
<evidence type="ECO:0000259" key="5">
    <source>
        <dbReference type="PROSITE" id="PS50089"/>
    </source>
</evidence>
<dbReference type="Gene3D" id="3.30.40.10">
    <property type="entry name" value="Zinc/RING finger domain, C3HC4 (zinc finger)"/>
    <property type="match status" value="1"/>
</dbReference>
<keyword evidence="1" id="KW-0479">Metal-binding</keyword>
<dbReference type="GO" id="GO:0061630">
    <property type="term" value="F:ubiquitin protein ligase activity"/>
    <property type="evidence" value="ECO:0007669"/>
    <property type="project" value="TreeGrafter"/>
</dbReference>
<evidence type="ECO:0000256" key="1">
    <source>
        <dbReference type="ARBA" id="ARBA00022723"/>
    </source>
</evidence>
<protein>
    <recommendedName>
        <fullName evidence="5">RING-type domain-containing protein</fullName>
    </recommendedName>
</protein>